<dbReference type="EMBL" id="VUJU01003966">
    <property type="protein sequence ID" value="KAF0755984.1"/>
    <property type="molecule type" value="Genomic_DNA"/>
</dbReference>
<evidence type="ECO:0000313" key="2">
    <source>
        <dbReference type="EMBL" id="KAF0755984.1"/>
    </source>
</evidence>
<evidence type="ECO:0000313" key="3">
    <source>
        <dbReference type="Proteomes" id="UP000478052"/>
    </source>
</evidence>
<sequence>GRSFLGHASRRIFLSSTRTRTRAHTHATVRTYTRHARRRDRRREAQQLQSCKRRRRSPIYAHDDALIKRKYWSSKKPIRRRL</sequence>
<comment type="caution">
    <text evidence="2">The sequence shown here is derived from an EMBL/GenBank/DDBJ whole genome shotgun (WGS) entry which is preliminary data.</text>
</comment>
<reference evidence="2 3" key="1">
    <citation type="submission" date="2019-08" db="EMBL/GenBank/DDBJ databases">
        <title>Whole genome of Aphis craccivora.</title>
        <authorList>
            <person name="Voronova N.V."/>
            <person name="Shulinski R.S."/>
            <person name="Bandarenka Y.V."/>
            <person name="Zhorov D.G."/>
            <person name="Warner D."/>
        </authorList>
    </citation>
    <scope>NUCLEOTIDE SEQUENCE [LARGE SCALE GENOMIC DNA]</scope>
    <source>
        <strain evidence="2">180601</strain>
        <tissue evidence="2">Whole Body</tissue>
    </source>
</reference>
<keyword evidence="3" id="KW-1185">Reference proteome</keyword>
<feature type="compositionally biased region" description="Basic residues" evidence="1">
    <location>
        <begin position="19"/>
        <end position="41"/>
    </location>
</feature>
<feature type="region of interest" description="Disordered" evidence="1">
    <location>
        <begin position="18"/>
        <end position="56"/>
    </location>
</feature>
<gene>
    <name evidence="2" type="ORF">FWK35_00030071</name>
</gene>
<feature type="non-terminal residue" evidence="2">
    <location>
        <position position="1"/>
    </location>
</feature>
<accession>A0A6G0YI04</accession>
<evidence type="ECO:0000256" key="1">
    <source>
        <dbReference type="SAM" id="MobiDB-lite"/>
    </source>
</evidence>
<protein>
    <submittedName>
        <fullName evidence="2">Uncharacterized protein</fullName>
    </submittedName>
</protein>
<organism evidence="2 3">
    <name type="scientific">Aphis craccivora</name>
    <name type="common">Cowpea aphid</name>
    <dbReference type="NCBI Taxonomy" id="307492"/>
    <lineage>
        <taxon>Eukaryota</taxon>
        <taxon>Metazoa</taxon>
        <taxon>Ecdysozoa</taxon>
        <taxon>Arthropoda</taxon>
        <taxon>Hexapoda</taxon>
        <taxon>Insecta</taxon>
        <taxon>Pterygota</taxon>
        <taxon>Neoptera</taxon>
        <taxon>Paraneoptera</taxon>
        <taxon>Hemiptera</taxon>
        <taxon>Sternorrhyncha</taxon>
        <taxon>Aphidomorpha</taxon>
        <taxon>Aphidoidea</taxon>
        <taxon>Aphididae</taxon>
        <taxon>Aphidini</taxon>
        <taxon>Aphis</taxon>
        <taxon>Aphis</taxon>
    </lineage>
</organism>
<proteinExistence type="predicted"/>
<dbReference type="Proteomes" id="UP000478052">
    <property type="component" value="Unassembled WGS sequence"/>
</dbReference>
<dbReference type="AlphaFoldDB" id="A0A6G0YI04"/>
<name>A0A6G0YI04_APHCR</name>